<dbReference type="PROSITE" id="PS51257">
    <property type="entry name" value="PROKAR_LIPOPROTEIN"/>
    <property type="match status" value="1"/>
</dbReference>
<dbReference type="EMBL" id="JBBEGN010000008">
    <property type="protein sequence ID" value="MEJ2869527.1"/>
    <property type="molecule type" value="Genomic_DNA"/>
</dbReference>
<dbReference type="RefSeq" id="WP_337696108.1">
    <property type="nucleotide sequence ID" value="NZ_JBBEGN010000008.1"/>
</dbReference>
<protein>
    <submittedName>
        <fullName evidence="1">DUF3558 domain-containing protein</fullName>
    </submittedName>
</protein>
<comment type="caution">
    <text evidence="1">The sequence shown here is derived from an EMBL/GenBank/DDBJ whole genome shotgun (WGS) entry which is preliminary data.</text>
</comment>
<evidence type="ECO:0000313" key="2">
    <source>
        <dbReference type="Proteomes" id="UP001385809"/>
    </source>
</evidence>
<gene>
    <name evidence="1" type="ORF">WCD74_17255</name>
</gene>
<sequence length="192" mass="20109">MALRGLELAVIVLIGFALSGCTGASEPNAVPSTASTTPPSRFGAPIVPSPADVSGLATSPCTSTLSASELRSMNFLAPGRQRSNLGAVACAWTSTTDDRLTVTVDIGRDLLVDSYRARPTPIFESVAVGNFPAVRQRTSFDVNTCTVTVGVSDRQALEVDWTGHKPPSATEDPCAKAEEAIALVVRKLPPQR</sequence>
<evidence type="ECO:0000313" key="1">
    <source>
        <dbReference type="EMBL" id="MEJ2869527.1"/>
    </source>
</evidence>
<dbReference type="Proteomes" id="UP001385809">
    <property type="component" value="Unassembled WGS sequence"/>
</dbReference>
<name>A0ABU8MSF5_9PSEU</name>
<dbReference type="Pfam" id="PF12079">
    <property type="entry name" value="DUF3558"/>
    <property type="match status" value="1"/>
</dbReference>
<keyword evidence="2" id="KW-1185">Reference proteome</keyword>
<dbReference type="InterPro" id="IPR024520">
    <property type="entry name" value="DUF3558"/>
</dbReference>
<proteinExistence type="predicted"/>
<reference evidence="1 2" key="1">
    <citation type="submission" date="2024-03" db="EMBL/GenBank/DDBJ databases">
        <title>Actinomycetospora sp. OC33-EN08, a novel actinomycete isolated from wild orchid (Aerides multiflora).</title>
        <authorList>
            <person name="Suriyachadkun C."/>
        </authorList>
    </citation>
    <scope>NUCLEOTIDE SEQUENCE [LARGE SCALE GENOMIC DNA]</scope>
    <source>
        <strain evidence="1 2">OC33-EN08</strain>
    </source>
</reference>
<accession>A0ABU8MSF5</accession>
<organism evidence="1 2">
    <name type="scientific">Actinomycetospora aurantiaca</name>
    <dbReference type="NCBI Taxonomy" id="3129233"/>
    <lineage>
        <taxon>Bacteria</taxon>
        <taxon>Bacillati</taxon>
        <taxon>Actinomycetota</taxon>
        <taxon>Actinomycetes</taxon>
        <taxon>Pseudonocardiales</taxon>
        <taxon>Pseudonocardiaceae</taxon>
        <taxon>Actinomycetospora</taxon>
    </lineage>
</organism>